<dbReference type="Pfam" id="PF01122">
    <property type="entry name" value="Cobalamin_bind"/>
    <property type="match status" value="1"/>
</dbReference>
<dbReference type="GO" id="GO:0015889">
    <property type="term" value="P:cobalamin transport"/>
    <property type="evidence" value="ECO:0007669"/>
    <property type="project" value="InterPro"/>
</dbReference>
<feature type="binding site" evidence="7">
    <location>
        <position position="288"/>
    </location>
    <ligand>
        <name>cyanocob(III)alamin</name>
        <dbReference type="ChEBI" id="CHEBI:17439"/>
    </ligand>
</feature>
<gene>
    <name evidence="11" type="primary">TCN1</name>
</gene>
<feature type="binding site" evidence="7">
    <location>
        <position position="240"/>
    </location>
    <ligand>
        <name>cyanocob(III)alamin</name>
        <dbReference type="ChEBI" id="CHEBI:17439"/>
    </ligand>
</feature>
<evidence type="ECO:0000256" key="4">
    <source>
        <dbReference type="ARBA" id="ARBA00022525"/>
    </source>
</evidence>
<evidence type="ECO:0000256" key="6">
    <source>
        <dbReference type="ARBA" id="ARBA00023285"/>
    </source>
</evidence>
<dbReference type="InterPro" id="IPR027954">
    <property type="entry name" value="Transcobalamin-like_C"/>
</dbReference>
<dbReference type="Gene3D" id="1.50.10.20">
    <property type="match status" value="1"/>
</dbReference>
<feature type="binding site" evidence="7">
    <location>
        <begin position="382"/>
        <end position="383"/>
    </location>
    <ligand>
        <name>cyanocob(III)alamin</name>
        <dbReference type="ChEBI" id="CHEBI:17439"/>
    </ligand>
</feature>
<keyword evidence="8" id="KW-1015">Disulfide bond</keyword>
<keyword evidence="3" id="KW-0813">Transport</keyword>
<feature type="disulfide bond" evidence="8">
    <location>
        <begin position="26"/>
        <end position="264"/>
    </location>
</feature>
<dbReference type="Pfam" id="PF14478">
    <property type="entry name" value="DUF4430"/>
    <property type="match status" value="1"/>
</dbReference>
<proteinExistence type="inferred from homology"/>
<keyword evidence="5 9" id="KW-0732">Signal</keyword>
<protein>
    <submittedName>
        <fullName evidence="11">Transcobalamin 1</fullName>
    </submittedName>
</protein>
<accession>A0A8D0RQE6</accession>
<evidence type="ECO:0000256" key="1">
    <source>
        <dbReference type="ARBA" id="ARBA00004613"/>
    </source>
</evidence>
<dbReference type="AlphaFoldDB" id="A0A8D0RQE6"/>
<keyword evidence="6 7" id="KW-0170">Cobalt</keyword>
<dbReference type="GO" id="GO:0006824">
    <property type="term" value="P:cobalt ion transport"/>
    <property type="evidence" value="ECO:0007669"/>
    <property type="project" value="UniProtKB-KW"/>
</dbReference>
<dbReference type="InterPro" id="IPR051588">
    <property type="entry name" value="Cobalamin_Transport"/>
</dbReference>
<evidence type="ECO:0000256" key="9">
    <source>
        <dbReference type="SAM" id="SignalP"/>
    </source>
</evidence>
<dbReference type="GO" id="GO:0005576">
    <property type="term" value="C:extracellular region"/>
    <property type="evidence" value="ECO:0007669"/>
    <property type="project" value="UniProtKB-SubCell"/>
</dbReference>
<feature type="chain" id="PRO_5034065578" evidence="9">
    <location>
        <begin position="24"/>
        <end position="452"/>
    </location>
</feature>
<feature type="domain" description="Transcobalamin-like C-terminal" evidence="10">
    <location>
        <begin position="352"/>
        <end position="415"/>
    </location>
</feature>
<feature type="binding site" evidence="7">
    <location>
        <position position="408"/>
    </location>
    <ligand>
        <name>cyanocob(III)alamin</name>
        <dbReference type="ChEBI" id="CHEBI:17439"/>
    </ligand>
</feature>
<feature type="disulfide bond" evidence="8">
    <location>
        <begin position="156"/>
        <end position="198"/>
    </location>
</feature>
<organism evidence="11 12">
    <name type="scientific">Sus scrofa</name>
    <name type="common">Pig</name>
    <dbReference type="NCBI Taxonomy" id="9823"/>
    <lineage>
        <taxon>Eukaryota</taxon>
        <taxon>Metazoa</taxon>
        <taxon>Chordata</taxon>
        <taxon>Craniata</taxon>
        <taxon>Vertebrata</taxon>
        <taxon>Euteleostomi</taxon>
        <taxon>Mammalia</taxon>
        <taxon>Eutheria</taxon>
        <taxon>Laurasiatheria</taxon>
        <taxon>Artiodactyla</taxon>
        <taxon>Suina</taxon>
        <taxon>Suidae</taxon>
        <taxon>Sus</taxon>
    </lineage>
</organism>
<evidence type="ECO:0000313" key="11">
    <source>
        <dbReference type="Ensembl" id="ENSSSCP00025019400.1"/>
    </source>
</evidence>
<dbReference type="Proteomes" id="UP000694727">
    <property type="component" value="Unplaced"/>
</dbReference>
<sequence>MRQSHQLPLVGLLLFSLIPSQLCQSCVVSEKDYSHLRLLISAMDNLEQIRGIYGASILLSQRLAGIQNPSLEEELSQRIQDDMNRRDMSNLTSGQLALIILAFGACKNPDVRFIHDHHLVEKLGEKFKEEIKNMEIHNGNPLTNYYQLSFDVLTLCLFRGNYSISNVTHYFNPENKNFNLSGHFSVDTGAVAVLALTCVKRSISNGKIKAAIKDSDTIQKYIESLVHKIQSEKNGGLFGNAYSTGEAMQALFVASDYYQNESNCQETLDAVFNNISQGVFRLPIAAAQILPALLGKTYLDVNKTATCPQSPVNITDEPVPVVPTLSPENISVIYCVKINEISNCINITVKNGSVFLDVMKAAQEKNSTIYGFTMTETPWGPYITSVQGIWANNNERTYWELLSNNKSLSQGKGEYAKQLRRVRCPKHLGVKVKVLVESVPRSWESNIHYLMI</sequence>
<evidence type="ECO:0000256" key="3">
    <source>
        <dbReference type="ARBA" id="ARBA00022426"/>
    </source>
</evidence>
<dbReference type="GO" id="GO:0031419">
    <property type="term" value="F:cobalamin binding"/>
    <property type="evidence" value="ECO:0007669"/>
    <property type="project" value="InterPro"/>
</dbReference>
<evidence type="ECO:0000313" key="12">
    <source>
        <dbReference type="Proteomes" id="UP000694727"/>
    </source>
</evidence>
<feature type="disulfide bond" evidence="8">
    <location>
        <begin position="106"/>
        <end position="307"/>
    </location>
</feature>
<evidence type="ECO:0000256" key="5">
    <source>
        <dbReference type="ARBA" id="ARBA00022729"/>
    </source>
</evidence>
<comment type="similarity">
    <text evidence="2">Belongs to the eukaryotic cobalamin transport proteins family.</text>
</comment>
<dbReference type="Gene3D" id="2.170.130.30">
    <property type="match status" value="1"/>
</dbReference>
<evidence type="ECO:0000256" key="8">
    <source>
        <dbReference type="PIRSR" id="PIRSR602157-2"/>
    </source>
</evidence>
<dbReference type="PANTHER" id="PTHR10559:SF13">
    <property type="entry name" value="TRANSCOBALAMIN-1"/>
    <property type="match status" value="1"/>
</dbReference>
<keyword evidence="3" id="KW-0406">Ion transport</keyword>
<feature type="binding site" evidence="7">
    <location>
        <position position="187"/>
    </location>
    <ligand>
        <name>cyanocob(III)alamin</name>
        <dbReference type="ChEBI" id="CHEBI:17439"/>
    </ligand>
</feature>
<dbReference type="PROSITE" id="PS00468">
    <property type="entry name" value="COBALAMIN_BINDING"/>
    <property type="match status" value="1"/>
</dbReference>
<reference evidence="11" key="1">
    <citation type="submission" date="2025-08" db="UniProtKB">
        <authorList>
            <consortium name="Ensembl"/>
        </authorList>
    </citation>
    <scope>IDENTIFICATION</scope>
</reference>
<feature type="binding site" evidence="7">
    <location>
        <begin position="143"/>
        <end position="147"/>
    </location>
    <ligand>
        <name>cyanocob(III)alamin</name>
        <dbReference type="ChEBI" id="CHEBI:17439"/>
    </ligand>
</feature>
<dbReference type="InterPro" id="IPR002157">
    <property type="entry name" value="Cbl-bd_prot"/>
</dbReference>
<evidence type="ECO:0000256" key="2">
    <source>
        <dbReference type="ARBA" id="ARBA00006449"/>
    </source>
</evidence>
<evidence type="ECO:0000256" key="7">
    <source>
        <dbReference type="PIRSR" id="PIRSR602157-1"/>
    </source>
</evidence>
<feature type="signal peptide" evidence="9">
    <location>
        <begin position="1"/>
        <end position="23"/>
    </location>
</feature>
<keyword evidence="3" id="KW-0171">Cobalt transport</keyword>
<dbReference type="Ensembl" id="ENSSSCT00025045515.1">
    <property type="protein sequence ID" value="ENSSSCP00025019400.1"/>
    <property type="gene ID" value="ENSSSCG00025033452.1"/>
</dbReference>
<name>A0A8D0RQE6_PIG</name>
<comment type="subcellular location">
    <subcellularLocation>
        <location evidence="1">Secreted</location>
    </subcellularLocation>
</comment>
<dbReference type="PANTHER" id="PTHR10559">
    <property type="entry name" value="TRANSCOBALAMIN-1/GASTRIC INTRINSIC FACTOR"/>
    <property type="match status" value="1"/>
</dbReference>
<keyword evidence="4" id="KW-0964">Secreted</keyword>
<evidence type="ECO:0000259" key="10">
    <source>
        <dbReference type="Pfam" id="PF14478"/>
    </source>
</evidence>
<feature type="binding site" evidence="7">
    <location>
        <begin position="399"/>
        <end position="401"/>
    </location>
    <ligand>
        <name>cyanocob(III)alamin</name>
        <dbReference type="ChEBI" id="CHEBI:17439"/>
    </ligand>
</feature>